<evidence type="ECO:0000313" key="4">
    <source>
        <dbReference type="Proteomes" id="UP000221024"/>
    </source>
</evidence>
<evidence type="ECO:0000313" key="3">
    <source>
        <dbReference type="EMBL" id="PEN05195.1"/>
    </source>
</evidence>
<dbReference type="Proteomes" id="UP000221024">
    <property type="component" value="Unassembled WGS sequence"/>
</dbReference>
<keyword evidence="4" id="KW-1185">Reference proteome</keyword>
<gene>
    <name evidence="3" type="ORF">CRI93_13355</name>
</gene>
<comment type="caution">
    <text evidence="3">The sequence shown here is derived from an EMBL/GenBank/DDBJ whole genome shotgun (WGS) entry which is preliminary data.</text>
</comment>
<name>A0A2H3NQ51_9BACT</name>
<feature type="domain" description="PHA accumulation regulator DNA-binding N-terminal" evidence="2">
    <location>
        <begin position="4"/>
        <end position="63"/>
    </location>
</feature>
<protein>
    <submittedName>
        <fullName evidence="3">Regulator</fullName>
    </submittedName>
</protein>
<dbReference type="RefSeq" id="WP_098063145.1">
    <property type="nucleotide sequence ID" value="NZ_PDEP01000015.1"/>
</dbReference>
<evidence type="ECO:0000259" key="2">
    <source>
        <dbReference type="Pfam" id="PF07879"/>
    </source>
</evidence>
<accession>A0A2H3NQ51</accession>
<feature type="region of interest" description="Disordered" evidence="1">
    <location>
        <begin position="135"/>
        <end position="174"/>
    </location>
</feature>
<organism evidence="3 4">
    <name type="scientific">Longimonas halophila</name>
    <dbReference type="NCBI Taxonomy" id="1469170"/>
    <lineage>
        <taxon>Bacteria</taxon>
        <taxon>Pseudomonadati</taxon>
        <taxon>Rhodothermota</taxon>
        <taxon>Rhodothermia</taxon>
        <taxon>Rhodothermales</taxon>
        <taxon>Salisaetaceae</taxon>
        <taxon>Longimonas</taxon>
    </lineage>
</organism>
<reference evidence="3 4" key="1">
    <citation type="submission" date="2017-10" db="EMBL/GenBank/DDBJ databases">
        <title>Draft genome of Longimonas halophila.</title>
        <authorList>
            <person name="Goh K.M."/>
            <person name="Shamsir M.S."/>
            <person name="Lim S.W."/>
        </authorList>
    </citation>
    <scope>NUCLEOTIDE SEQUENCE [LARGE SCALE GENOMIC DNA]</scope>
    <source>
        <strain evidence="3 4">KCTC 42399</strain>
    </source>
</reference>
<sequence length="174" mass="19136">MARLIKRYENRKLYDTEASAYVSLSDIAELVRNGETVQVVDQATGQDLTAQTLTQIILAEGKEGHSPISAEVLHKLLRRSGAALDAGLDQLRVRVDDLVQHSMDRLGRLLQGPRADELDALRNQLHEAEQKLGALLNAIESPGNEQTDTEERTSDNEMVSTSGEPGEQTPHSAR</sequence>
<feature type="compositionally biased region" description="Polar residues" evidence="1">
    <location>
        <begin position="156"/>
        <end position="174"/>
    </location>
</feature>
<dbReference type="InterPro" id="IPR012909">
    <property type="entry name" value="PHA_DNA-bd_N"/>
</dbReference>
<dbReference type="AlphaFoldDB" id="A0A2H3NQ51"/>
<dbReference type="Pfam" id="PF07879">
    <property type="entry name" value="PHB_acc_N"/>
    <property type="match status" value="1"/>
</dbReference>
<evidence type="ECO:0000256" key="1">
    <source>
        <dbReference type="SAM" id="MobiDB-lite"/>
    </source>
</evidence>
<dbReference type="EMBL" id="PDEP01000015">
    <property type="protein sequence ID" value="PEN05195.1"/>
    <property type="molecule type" value="Genomic_DNA"/>
</dbReference>
<proteinExistence type="predicted"/>
<dbReference type="OrthoDB" id="9795345at2"/>